<feature type="region of interest" description="Disordered" evidence="10">
    <location>
        <begin position="887"/>
        <end position="931"/>
    </location>
</feature>
<feature type="region of interest" description="Disordered" evidence="10">
    <location>
        <begin position="1"/>
        <end position="38"/>
    </location>
</feature>
<proteinExistence type="predicted"/>
<dbReference type="OrthoDB" id="270584at2759"/>
<evidence type="ECO:0000313" key="13">
    <source>
        <dbReference type="Proteomes" id="UP000247498"/>
    </source>
</evidence>
<dbReference type="AlphaFoldDB" id="A0A2V0P153"/>
<organism evidence="12 13">
    <name type="scientific">Raphidocelis subcapitata</name>
    <dbReference type="NCBI Taxonomy" id="307507"/>
    <lineage>
        <taxon>Eukaryota</taxon>
        <taxon>Viridiplantae</taxon>
        <taxon>Chlorophyta</taxon>
        <taxon>core chlorophytes</taxon>
        <taxon>Chlorophyceae</taxon>
        <taxon>CS clade</taxon>
        <taxon>Sphaeropleales</taxon>
        <taxon>Selenastraceae</taxon>
        <taxon>Raphidocelis</taxon>
    </lineage>
</organism>
<accession>A0A2V0P153</accession>
<feature type="repeat" description="Solcar" evidence="8">
    <location>
        <begin position="562"/>
        <end position="647"/>
    </location>
</feature>
<evidence type="ECO:0000256" key="6">
    <source>
        <dbReference type="ARBA" id="ARBA00022989"/>
    </source>
</evidence>
<dbReference type="InterPro" id="IPR002048">
    <property type="entry name" value="EF_hand_dom"/>
</dbReference>
<feature type="compositionally biased region" description="Gly residues" evidence="10">
    <location>
        <begin position="911"/>
        <end position="931"/>
    </location>
</feature>
<feature type="region of interest" description="Disordered" evidence="10">
    <location>
        <begin position="810"/>
        <end position="857"/>
    </location>
</feature>
<evidence type="ECO:0000313" key="12">
    <source>
        <dbReference type="EMBL" id="GBF93299.1"/>
    </source>
</evidence>
<feature type="domain" description="EF-hand" evidence="11">
    <location>
        <begin position="392"/>
        <end position="427"/>
    </location>
</feature>
<feature type="domain" description="EF-hand" evidence="11">
    <location>
        <begin position="347"/>
        <end position="382"/>
    </location>
</feature>
<feature type="repeat" description="Solcar" evidence="8">
    <location>
        <begin position="656"/>
        <end position="768"/>
    </location>
</feature>
<dbReference type="SUPFAM" id="SSF47473">
    <property type="entry name" value="EF-hand"/>
    <property type="match status" value="1"/>
</dbReference>
<dbReference type="GO" id="GO:0005509">
    <property type="term" value="F:calcium ion binding"/>
    <property type="evidence" value="ECO:0007669"/>
    <property type="project" value="InterPro"/>
</dbReference>
<evidence type="ECO:0000256" key="9">
    <source>
        <dbReference type="SAM" id="Coils"/>
    </source>
</evidence>
<gene>
    <name evidence="12" type="ORF">Rsub_06031</name>
</gene>
<dbReference type="Gene3D" id="1.10.238.10">
    <property type="entry name" value="EF-hand"/>
    <property type="match status" value="1"/>
</dbReference>
<feature type="compositionally biased region" description="Low complexity" evidence="10">
    <location>
        <begin position="810"/>
        <end position="830"/>
    </location>
</feature>
<dbReference type="InterPro" id="IPR002067">
    <property type="entry name" value="MCP"/>
</dbReference>
<dbReference type="Proteomes" id="UP000247498">
    <property type="component" value="Unassembled WGS sequence"/>
</dbReference>
<dbReference type="GO" id="GO:0055085">
    <property type="term" value="P:transmembrane transport"/>
    <property type="evidence" value="ECO:0007669"/>
    <property type="project" value="InterPro"/>
</dbReference>
<dbReference type="EMBL" id="BDRX01000039">
    <property type="protein sequence ID" value="GBF93299.1"/>
    <property type="molecule type" value="Genomic_DNA"/>
</dbReference>
<name>A0A2V0P153_9CHLO</name>
<evidence type="ECO:0000256" key="10">
    <source>
        <dbReference type="SAM" id="MobiDB-lite"/>
    </source>
</evidence>
<dbReference type="InterPro" id="IPR023395">
    <property type="entry name" value="MCP_dom_sf"/>
</dbReference>
<comment type="subcellular location">
    <subcellularLocation>
        <location evidence="1">Mitochondrion inner membrane</location>
        <topology evidence="1">Multi-pass membrane protein</topology>
    </subcellularLocation>
</comment>
<evidence type="ECO:0000256" key="5">
    <source>
        <dbReference type="ARBA" id="ARBA00022837"/>
    </source>
</evidence>
<keyword evidence="9" id="KW-0175">Coiled coil</keyword>
<dbReference type="STRING" id="307507.A0A2V0P153"/>
<evidence type="ECO:0000256" key="1">
    <source>
        <dbReference type="ARBA" id="ARBA00004448"/>
    </source>
</evidence>
<dbReference type="PRINTS" id="PR00926">
    <property type="entry name" value="MITOCARRIER"/>
</dbReference>
<dbReference type="SUPFAM" id="SSF103506">
    <property type="entry name" value="Mitochondrial carrier"/>
    <property type="match status" value="1"/>
</dbReference>
<protein>
    <submittedName>
        <fullName evidence="12">Mitochondrial substrate carrier protein</fullName>
    </submittedName>
</protein>
<evidence type="ECO:0000256" key="7">
    <source>
        <dbReference type="ARBA" id="ARBA00023136"/>
    </source>
</evidence>
<dbReference type="PROSITE" id="PS00018">
    <property type="entry name" value="EF_HAND_1"/>
    <property type="match status" value="2"/>
</dbReference>
<dbReference type="InterPro" id="IPR018247">
    <property type="entry name" value="EF_Hand_1_Ca_BS"/>
</dbReference>
<evidence type="ECO:0000256" key="4">
    <source>
        <dbReference type="ARBA" id="ARBA00022737"/>
    </source>
</evidence>
<feature type="domain" description="EF-hand" evidence="11">
    <location>
        <begin position="224"/>
        <end position="259"/>
    </location>
</feature>
<keyword evidence="3 8" id="KW-0812">Transmembrane</keyword>
<dbReference type="Pfam" id="PF00153">
    <property type="entry name" value="Mito_carr"/>
    <property type="match status" value="3"/>
</dbReference>
<keyword evidence="7 8" id="KW-0472">Membrane</keyword>
<dbReference type="PROSITE" id="PS50222">
    <property type="entry name" value="EF_HAND_2"/>
    <property type="match status" value="3"/>
</dbReference>
<feature type="repeat" description="Solcar" evidence="8">
    <location>
        <begin position="461"/>
        <end position="546"/>
    </location>
</feature>
<evidence type="ECO:0000256" key="8">
    <source>
        <dbReference type="PROSITE-ProRule" id="PRU00282"/>
    </source>
</evidence>
<comment type="caution">
    <text evidence="12">The sequence shown here is derived from an EMBL/GenBank/DDBJ whole genome shotgun (WGS) entry which is preliminary data.</text>
</comment>
<keyword evidence="6" id="KW-1133">Transmembrane helix</keyword>
<dbReference type="PANTHER" id="PTHR24089">
    <property type="entry name" value="SOLUTE CARRIER FAMILY 25"/>
    <property type="match status" value="1"/>
</dbReference>
<dbReference type="Pfam" id="PF13499">
    <property type="entry name" value="EF-hand_7"/>
    <property type="match status" value="1"/>
</dbReference>
<evidence type="ECO:0000259" key="11">
    <source>
        <dbReference type="PROSITE" id="PS50222"/>
    </source>
</evidence>
<keyword evidence="13" id="KW-1185">Reference proteome</keyword>
<dbReference type="PROSITE" id="PS50920">
    <property type="entry name" value="SOLCAR"/>
    <property type="match status" value="3"/>
</dbReference>
<dbReference type="InterPro" id="IPR018108">
    <property type="entry name" value="MCP_transmembrane"/>
</dbReference>
<dbReference type="InterPro" id="IPR011992">
    <property type="entry name" value="EF-hand-dom_pair"/>
</dbReference>
<keyword evidence="2" id="KW-0813">Transport</keyword>
<reference evidence="12 13" key="1">
    <citation type="journal article" date="2018" name="Sci. Rep.">
        <title>Raphidocelis subcapitata (=Pseudokirchneriella subcapitata) provides an insight into genome evolution and environmental adaptations in the Sphaeropleales.</title>
        <authorList>
            <person name="Suzuki S."/>
            <person name="Yamaguchi H."/>
            <person name="Nakajima N."/>
            <person name="Kawachi M."/>
        </authorList>
    </citation>
    <scope>NUCLEOTIDE SEQUENCE [LARGE SCALE GENOMIC DNA]</scope>
    <source>
        <strain evidence="12 13">NIES-35</strain>
    </source>
</reference>
<sequence length="931" mass="94677">MRSLSRAPAGVRAVRGAPLARAAPRPAPRSLRASAAAAAPADAAAAAVDERALLSQIAEKEAQLAGMFERRPPPKAAEVAALRADVNALRAALPQREPAAPPQAQTQPAPARAAAKEGDRALAARIVAELDLALARAGRGNLEDAELAALEAENALLRASARALLQHQAELEALLAAARAEAGARVGGPAAFTPDPNPKFEGRLEQWETGKRPGRLPRRWRVDPVDVSARSLFESIDADGKGHITEGDLRAYAAAHGLPPAYVRPFMDALLAAPRAGPADAAAAAAAADTAAAAAVVAPAGGGHAGGGGGGGGGHASGGGGAAGLESVPAGGAGEVGFKRFRSFVVSREQGLREAFEMFDKDRDGAISYADLDATLRHVAVRCPSSRCVLRCRRDLVSELLARLDTDGSRDVDFEEFRDWFALLPQNDASLVVEYWLGAAAAGLCADTGTRITVQEATRRGSPAGHLLAGAVAGAVSRTATAPLETVRLSAMAGGLPAGGRIDAALSALMQSHGWRALYKGNAVNVMRSAPQKALDFFTFDLYKSLLSSPPAGGPCGRRGEPSLQQTFLAAGLAGGTSCLLLYPLETARMRLTLDTAGRYSGLLHCLRSVVAAEGPAALFRGLGPSLAAIFPEAAITYGLHDVLKRVYRRVARDEPGIGASLAAGVLSASIGQITAYPLETISRRMQLGAAPRAAAAAAGGGGGGAAAAAAALPAGGGGAGASAWQIAAAIWRENGVRGLYAGIGAATLRLVPMAVVSFGVYEAMRALLVQAEASWDRHVADLEFEERHGTAAVAAAAAAAGQAARIVSGQLQQGGQQQQGHQQQQGQEQEQGREGGPPPRRWWRPRRPAEQQQAAAPLPPLSAAAALGGVCCGGEGAGWTAAAAGAESAGSRGCDPLPEARRRARREGAHGGGGGACSCGPGDGGAAAAG</sequence>
<dbReference type="SMART" id="SM00054">
    <property type="entry name" value="EFh"/>
    <property type="match status" value="3"/>
</dbReference>
<dbReference type="Gene3D" id="1.50.40.10">
    <property type="entry name" value="Mitochondrial carrier domain"/>
    <property type="match status" value="1"/>
</dbReference>
<dbReference type="GO" id="GO:0005743">
    <property type="term" value="C:mitochondrial inner membrane"/>
    <property type="evidence" value="ECO:0007669"/>
    <property type="project" value="UniProtKB-SubCell"/>
</dbReference>
<feature type="coiled-coil region" evidence="9">
    <location>
        <begin position="142"/>
        <end position="181"/>
    </location>
</feature>
<dbReference type="InParanoid" id="A0A2V0P153"/>
<keyword evidence="4" id="KW-0677">Repeat</keyword>
<evidence type="ECO:0000256" key="2">
    <source>
        <dbReference type="ARBA" id="ARBA00022448"/>
    </source>
</evidence>
<evidence type="ECO:0000256" key="3">
    <source>
        <dbReference type="ARBA" id="ARBA00022692"/>
    </source>
</evidence>
<feature type="compositionally biased region" description="Basic and acidic residues" evidence="10">
    <location>
        <begin position="899"/>
        <end position="910"/>
    </location>
</feature>
<keyword evidence="5" id="KW-0106">Calcium</keyword>
<dbReference type="CDD" id="cd00051">
    <property type="entry name" value="EFh"/>
    <property type="match status" value="1"/>
</dbReference>